<dbReference type="EMBL" id="BPLQ01012116">
    <property type="protein sequence ID" value="GIY62662.1"/>
    <property type="molecule type" value="Genomic_DNA"/>
</dbReference>
<name>A0AAV4UX69_9ARAC</name>
<reference evidence="2 3" key="1">
    <citation type="submission" date="2021-06" db="EMBL/GenBank/DDBJ databases">
        <title>Caerostris darwini draft genome.</title>
        <authorList>
            <person name="Kono N."/>
            <person name="Arakawa K."/>
        </authorList>
    </citation>
    <scope>NUCLEOTIDE SEQUENCE [LARGE SCALE GENOMIC DNA]</scope>
</reference>
<evidence type="ECO:0000313" key="3">
    <source>
        <dbReference type="Proteomes" id="UP001054837"/>
    </source>
</evidence>
<feature type="region of interest" description="Disordered" evidence="1">
    <location>
        <begin position="21"/>
        <end position="40"/>
    </location>
</feature>
<evidence type="ECO:0000256" key="1">
    <source>
        <dbReference type="SAM" id="MobiDB-lite"/>
    </source>
</evidence>
<organism evidence="2 3">
    <name type="scientific">Caerostris darwini</name>
    <dbReference type="NCBI Taxonomy" id="1538125"/>
    <lineage>
        <taxon>Eukaryota</taxon>
        <taxon>Metazoa</taxon>
        <taxon>Ecdysozoa</taxon>
        <taxon>Arthropoda</taxon>
        <taxon>Chelicerata</taxon>
        <taxon>Arachnida</taxon>
        <taxon>Araneae</taxon>
        <taxon>Araneomorphae</taxon>
        <taxon>Entelegynae</taxon>
        <taxon>Araneoidea</taxon>
        <taxon>Araneidae</taxon>
        <taxon>Caerostris</taxon>
    </lineage>
</organism>
<feature type="non-terminal residue" evidence="2">
    <location>
        <position position="66"/>
    </location>
</feature>
<feature type="compositionally biased region" description="Polar residues" evidence="1">
    <location>
        <begin position="24"/>
        <end position="37"/>
    </location>
</feature>
<accession>A0AAV4UX69</accession>
<comment type="caution">
    <text evidence="2">The sequence shown here is derived from an EMBL/GenBank/DDBJ whole genome shotgun (WGS) entry which is preliminary data.</text>
</comment>
<gene>
    <name evidence="2" type="ORF">CDAR_317381</name>
</gene>
<dbReference type="AlphaFoldDB" id="A0AAV4UX69"/>
<proteinExistence type="predicted"/>
<dbReference type="Proteomes" id="UP001054837">
    <property type="component" value="Unassembled WGS sequence"/>
</dbReference>
<sequence length="66" mass="7562">MSSTGQERQNRDTHAGMILLRASSELSPPQVPSNNCTSRKRMYREHITGFVLMRPLDLFRLSTQRG</sequence>
<keyword evidence="3" id="KW-1185">Reference proteome</keyword>
<evidence type="ECO:0000313" key="2">
    <source>
        <dbReference type="EMBL" id="GIY62662.1"/>
    </source>
</evidence>
<evidence type="ECO:0008006" key="4">
    <source>
        <dbReference type="Google" id="ProtNLM"/>
    </source>
</evidence>
<protein>
    <recommendedName>
        <fullName evidence="4">Ycf15</fullName>
    </recommendedName>
</protein>